<sequence length="666" mass="73914">MPQQQNSRVSKNPATLAPGTMKSQHRDEASEGNEVLRQGRPSRKAKTALLENPTWGKKKRTSSTSGKHARSASENDERPTKKTTVQRDKRDCDPKTPGRTQVPSSNRGLFEARHSASKADYRSTQRARRILSRNDDDSDSDHNAGHPGTGGDSDSMGMAAVITHRSIDNHEEEEETDELEEEPEENGYGREYDDEADALGDMEESEDENLISHNRQRAKEAVCWGEDSEHRSSSPLPEFISVTPSGSRSHPVATHVSTATNPSSRATPSRVTSNAKARNNNAIAAKLFNENRNVTRVTKKISARDRKRQDETPQFDESCDENDGVERRNGVTISNDNDGDISGDDSGIVNSVALIDRNTKSTTYRHPSHTEPYVVDGRLNMGEQTEEIQASLTRAVEHLVYTLTYVSPLPESQAATKKQALAAIIVRVTDDQAIVERIEMDRRFCNLMVAVLSSRVSLFRKSIKDITVGCIAVGYGLVGRHGKKLPTHQVQAIVQSLLGYESRYRRFTFDLEDSEGSLPKAIRSRPYRHHLFAEILAKAYFATGTSIGNQYPQELKSSWDAKPYEDEIPIPMLGMVAASLHAILMCWNSGRYIATNFSADFIAGLYTEHVSALELLKKKAGDAKFHKLRSGILKTIREDRPGVMVTATNEGQGADNDDDIYAVMSE</sequence>
<dbReference type="EMBL" id="JAEVFJ010000017">
    <property type="protein sequence ID" value="KAH8100147.1"/>
    <property type="molecule type" value="Genomic_DNA"/>
</dbReference>
<proteinExistence type="predicted"/>
<accession>A0A8K0UNR0</accession>
<protein>
    <recommendedName>
        <fullName evidence="2">DUF6532 domain-containing protein</fullName>
    </recommendedName>
</protein>
<feature type="compositionally biased region" description="Acidic residues" evidence="1">
    <location>
        <begin position="313"/>
        <end position="323"/>
    </location>
</feature>
<organism evidence="3 4">
    <name type="scientific">Cristinia sonorae</name>
    <dbReference type="NCBI Taxonomy" id="1940300"/>
    <lineage>
        <taxon>Eukaryota</taxon>
        <taxon>Fungi</taxon>
        <taxon>Dikarya</taxon>
        <taxon>Basidiomycota</taxon>
        <taxon>Agaricomycotina</taxon>
        <taxon>Agaricomycetes</taxon>
        <taxon>Agaricomycetidae</taxon>
        <taxon>Agaricales</taxon>
        <taxon>Pleurotineae</taxon>
        <taxon>Stephanosporaceae</taxon>
        <taxon>Cristinia</taxon>
    </lineage>
</organism>
<dbReference type="AlphaFoldDB" id="A0A8K0UNR0"/>
<feature type="compositionally biased region" description="Basic and acidic residues" evidence="1">
    <location>
        <begin position="71"/>
        <end position="96"/>
    </location>
</feature>
<evidence type="ECO:0000313" key="4">
    <source>
        <dbReference type="Proteomes" id="UP000813824"/>
    </source>
</evidence>
<evidence type="ECO:0000259" key="2">
    <source>
        <dbReference type="Pfam" id="PF20149"/>
    </source>
</evidence>
<feature type="domain" description="DUF6532" evidence="2">
    <location>
        <begin position="397"/>
        <end position="614"/>
    </location>
</feature>
<feature type="compositionally biased region" description="Polar residues" evidence="1">
    <location>
        <begin position="1"/>
        <end position="13"/>
    </location>
</feature>
<dbReference type="Pfam" id="PF20149">
    <property type="entry name" value="DUF6532"/>
    <property type="match status" value="1"/>
</dbReference>
<evidence type="ECO:0000313" key="3">
    <source>
        <dbReference type="EMBL" id="KAH8100147.1"/>
    </source>
</evidence>
<feature type="region of interest" description="Disordered" evidence="1">
    <location>
        <begin position="299"/>
        <end position="346"/>
    </location>
</feature>
<feature type="compositionally biased region" description="Acidic residues" evidence="1">
    <location>
        <begin position="192"/>
        <end position="209"/>
    </location>
</feature>
<feature type="compositionally biased region" description="Polar residues" evidence="1">
    <location>
        <begin position="98"/>
        <end position="107"/>
    </location>
</feature>
<dbReference type="InterPro" id="IPR045341">
    <property type="entry name" value="DUF6532"/>
</dbReference>
<feature type="compositionally biased region" description="Basic and acidic residues" evidence="1">
    <location>
        <begin position="110"/>
        <end position="123"/>
    </location>
</feature>
<gene>
    <name evidence="3" type="ORF">BXZ70DRAFT_1065199</name>
</gene>
<dbReference type="OrthoDB" id="3225557at2759"/>
<feature type="region of interest" description="Disordered" evidence="1">
    <location>
        <begin position="1"/>
        <end position="280"/>
    </location>
</feature>
<feature type="compositionally biased region" description="Basic and acidic residues" evidence="1">
    <location>
        <begin position="132"/>
        <end position="144"/>
    </location>
</feature>
<reference evidence="3" key="1">
    <citation type="journal article" date="2021" name="New Phytol.">
        <title>Evolutionary innovations through gain and loss of genes in the ectomycorrhizal Boletales.</title>
        <authorList>
            <person name="Wu G."/>
            <person name="Miyauchi S."/>
            <person name="Morin E."/>
            <person name="Kuo A."/>
            <person name="Drula E."/>
            <person name="Varga T."/>
            <person name="Kohler A."/>
            <person name="Feng B."/>
            <person name="Cao Y."/>
            <person name="Lipzen A."/>
            <person name="Daum C."/>
            <person name="Hundley H."/>
            <person name="Pangilinan J."/>
            <person name="Johnson J."/>
            <person name="Barry K."/>
            <person name="LaButti K."/>
            <person name="Ng V."/>
            <person name="Ahrendt S."/>
            <person name="Min B."/>
            <person name="Choi I.G."/>
            <person name="Park H."/>
            <person name="Plett J.M."/>
            <person name="Magnuson J."/>
            <person name="Spatafora J.W."/>
            <person name="Nagy L.G."/>
            <person name="Henrissat B."/>
            <person name="Grigoriev I.V."/>
            <person name="Yang Z.L."/>
            <person name="Xu J."/>
            <person name="Martin F.M."/>
        </authorList>
    </citation>
    <scope>NUCLEOTIDE SEQUENCE</scope>
    <source>
        <strain evidence="3">KKN 215</strain>
    </source>
</reference>
<comment type="caution">
    <text evidence="3">The sequence shown here is derived from an EMBL/GenBank/DDBJ whole genome shotgun (WGS) entry which is preliminary data.</text>
</comment>
<feature type="compositionally biased region" description="Polar residues" evidence="1">
    <location>
        <begin position="255"/>
        <end position="273"/>
    </location>
</feature>
<name>A0A8K0UNR0_9AGAR</name>
<dbReference type="Proteomes" id="UP000813824">
    <property type="component" value="Unassembled WGS sequence"/>
</dbReference>
<feature type="compositionally biased region" description="Acidic residues" evidence="1">
    <location>
        <begin position="170"/>
        <end position="185"/>
    </location>
</feature>
<evidence type="ECO:0000256" key="1">
    <source>
        <dbReference type="SAM" id="MobiDB-lite"/>
    </source>
</evidence>
<feature type="compositionally biased region" description="Basic and acidic residues" evidence="1">
    <location>
        <begin position="302"/>
        <end position="311"/>
    </location>
</feature>
<keyword evidence="4" id="KW-1185">Reference proteome</keyword>